<evidence type="ECO:0000313" key="2">
    <source>
        <dbReference type="Proteomes" id="UP000298058"/>
    </source>
</evidence>
<dbReference type="RefSeq" id="WP_135760847.1">
    <property type="nucleotide sequence ID" value="NZ_RQHW01000047.1"/>
</dbReference>
<dbReference type="Proteomes" id="UP000298058">
    <property type="component" value="Unassembled WGS sequence"/>
</dbReference>
<dbReference type="EMBL" id="RQHW01000047">
    <property type="protein sequence ID" value="TGN18160.1"/>
    <property type="molecule type" value="Genomic_DNA"/>
</dbReference>
<keyword evidence="2" id="KW-1185">Reference proteome</keyword>
<proteinExistence type="predicted"/>
<dbReference type="NCBIfam" id="NF047764">
    <property type="entry name" value="LIC_11883_fam"/>
    <property type="match status" value="1"/>
</dbReference>
<accession>A0A4R9LVE7</accession>
<gene>
    <name evidence="1" type="ORF">EHS15_12145</name>
</gene>
<name>A0A4R9LVE7_9LEPT</name>
<protein>
    <submittedName>
        <fullName evidence="1">Uncharacterized protein</fullName>
    </submittedName>
</protein>
<comment type="caution">
    <text evidence="1">The sequence shown here is derived from an EMBL/GenBank/DDBJ whole genome shotgun (WGS) entry which is preliminary data.</text>
</comment>
<reference evidence="1" key="1">
    <citation type="journal article" date="2019" name="PLoS Negl. Trop. Dis.">
        <title>Revisiting the worldwide diversity of Leptospira species in the environment.</title>
        <authorList>
            <person name="Vincent A.T."/>
            <person name="Schiettekatte O."/>
            <person name="Bourhy P."/>
            <person name="Veyrier F.J."/>
            <person name="Picardeau M."/>
        </authorList>
    </citation>
    <scope>NUCLEOTIDE SEQUENCE [LARGE SCALE GENOMIC DNA]</scope>
    <source>
        <strain evidence="1">201300427</strain>
    </source>
</reference>
<sequence length="205" mass="22859">MKRIRTILIVLSLIVSYQGIFSSPDAVPSFKNIPKAKFSGKLKSVAYASVRSTLLKDYKDTEQKEIRYVPCSDDFPKLIGDFPCSLLSWDGDIIEANETNASADAASVEGESSEEHDLGGKVSVQISKTKSPNQNGKVLLLGEGEDMLRLFYFPNGNISHYQFRDEVIVFRWASEKETQTLVGIFHLKLNSELFPISGKELSFTP</sequence>
<evidence type="ECO:0000313" key="1">
    <source>
        <dbReference type="EMBL" id="TGN18160.1"/>
    </source>
</evidence>
<dbReference type="OrthoDB" id="346112at2"/>
<organism evidence="1 2">
    <name type="scientific">Leptospira idonii</name>
    <dbReference type="NCBI Taxonomy" id="1193500"/>
    <lineage>
        <taxon>Bacteria</taxon>
        <taxon>Pseudomonadati</taxon>
        <taxon>Spirochaetota</taxon>
        <taxon>Spirochaetia</taxon>
        <taxon>Leptospirales</taxon>
        <taxon>Leptospiraceae</taxon>
        <taxon>Leptospira</taxon>
    </lineage>
</organism>
<dbReference type="AlphaFoldDB" id="A0A4R9LVE7"/>